<name>A0A484LSL5_9ASTE</name>
<dbReference type="EMBL" id="OOIL02001913">
    <property type="protein sequence ID" value="VFQ79284.1"/>
    <property type="molecule type" value="Genomic_DNA"/>
</dbReference>
<accession>A0A484LSL5</accession>
<keyword evidence="2" id="KW-1185">Reference proteome</keyword>
<proteinExistence type="predicted"/>
<protein>
    <submittedName>
        <fullName evidence="1">Uncharacterized protein</fullName>
    </submittedName>
</protein>
<gene>
    <name evidence="1" type="ORF">CCAM_LOCUS21060</name>
</gene>
<reference evidence="1 2" key="1">
    <citation type="submission" date="2018-04" db="EMBL/GenBank/DDBJ databases">
        <authorList>
            <person name="Vogel A."/>
        </authorList>
    </citation>
    <scope>NUCLEOTIDE SEQUENCE [LARGE SCALE GENOMIC DNA]</scope>
</reference>
<dbReference type="Proteomes" id="UP000595140">
    <property type="component" value="Unassembled WGS sequence"/>
</dbReference>
<evidence type="ECO:0000313" key="1">
    <source>
        <dbReference type="EMBL" id="VFQ79284.1"/>
    </source>
</evidence>
<organism evidence="1 2">
    <name type="scientific">Cuscuta campestris</name>
    <dbReference type="NCBI Taxonomy" id="132261"/>
    <lineage>
        <taxon>Eukaryota</taxon>
        <taxon>Viridiplantae</taxon>
        <taxon>Streptophyta</taxon>
        <taxon>Embryophyta</taxon>
        <taxon>Tracheophyta</taxon>
        <taxon>Spermatophyta</taxon>
        <taxon>Magnoliopsida</taxon>
        <taxon>eudicotyledons</taxon>
        <taxon>Gunneridae</taxon>
        <taxon>Pentapetalae</taxon>
        <taxon>asterids</taxon>
        <taxon>lamiids</taxon>
        <taxon>Solanales</taxon>
        <taxon>Convolvulaceae</taxon>
        <taxon>Cuscuteae</taxon>
        <taxon>Cuscuta</taxon>
        <taxon>Cuscuta subgen. Grammica</taxon>
        <taxon>Cuscuta sect. Cleistogrammica</taxon>
    </lineage>
</organism>
<evidence type="ECO:0000313" key="2">
    <source>
        <dbReference type="Proteomes" id="UP000595140"/>
    </source>
</evidence>
<sequence length="347" mass="39821">MAINEHLLNCVKDTPPEEPVLEEIEPITCPQDSNVQECEEESVDEEILCMENRTSSIETCANNASPADSDQTLFDSLPDGCNPVYPEDSWSQKSWDELLVSGIKDSSMGEITVVIVKPQLDGQPIEDKEEINLAMKANDVDQLRRLPPPPTYQESPPFILLPPSRRDEPRILDLDPAKIQTRWYQKRVRRVKLYDSRIGKSQKKWMPHRPSYPTVDRNEVQLIDAASRTRFDEWGHSRVLHESMTHTLITVDTLFAFTLTGQSFQLTVREMAVRLGLYTQEETEQHEFYDAPFCLPAYFDAVAFWREHSSDDKEFVNKKSKLRLDFGFGPAGESYLLFSRHPSLGGR</sequence>
<dbReference type="AlphaFoldDB" id="A0A484LSL5"/>